<dbReference type="EMBL" id="DXHP01000144">
    <property type="protein sequence ID" value="HIW06964.1"/>
    <property type="molecule type" value="Genomic_DNA"/>
</dbReference>
<dbReference type="InterPro" id="IPR001872">
    <property type="entry name" value="Peptidase_A8"/>
</dbReference>
<comment type="pathway">
    <text evidence="9">Protein modification; lipoprotein biosynthesis (signal peptide cleavage).</text>
</comment>
<evidence type="ECO:0000313" key="11">
    <source>
        <dbReference type="EMBL" id="HIW06964.1"/>
    </source>
</evidence>
<keyword evidence="7 9" id="KW-1133">Transmembrane helix</keyword>
<dbReference type="Pfam" id="PF01252">
    <property type="entry name" value="Peptidase_A8"/>
    <property type="match status" value="1"/>
</dbReference>
<evidence type="ECO:0000313" key="12">
    <source>
        <dbReference type="Proteomes" id="UP000823934"/>
    </source>
</evidence>
<proteinExistence type="inferred from homology"/>
<evidence type="ECO:0000256" key="3">
    <source>
        <dbReference type="ARBA" id="ARBA00022670"/>
    </source>
</evidence>
<comment type="caution">
    <text evidence="11">The sequence shown here is derived from an EMBL/GenBank/DDBJ whole genome shotgun (WGS) entry which is preliminary data.</text>
</comment>
<evidence type="ECO:0000256" key="4">
    <source>
        <dbReference type="ARBA" id="ARBA00022692"/>
    </source>
</evidence>
<feature type="active site" evidence="9">
    <location>
        <position position="129"/>
    </location>
</feature>
<dbReference type="GO" id="GO:0006508">
    <property type="term" value="P:proteolysis"/>
    <property type="evidence" value="ECO:0007669"/>
    <property type="project" value="UniProtKB-KW"/>
</dbReference>
<feature type="transmembrane region" description="Helical" evidence="9">
    <location>
        <begin position="14"/>
        <end position="31"/>
    </location>
</feature>
<keyword evidence="3 9" id="KW-0645">Protease</keyword>
<evidence type="ECO:0000256" key="8">
    <source>
        <dbReference type="ARBA" id="ARBA00023136"/>
    </source>
</evidence>
<gene>
    <name evidence="9" type="primary">lspA</name>
    <name evidence="11" type="ORF">H9889_06525</name>
</gene>
<evidence type="ECO:0000256" key="2">
    <source>
        <dbReference type="ARBA" id="ARBA00022475"/>
    </source>
</evidence>
<keyword evidence="5 9" id="KW-0064">Aspartyl protease</keyword>
<sequence>MRKVIANQERPVNMIYWSLFVIIGVVLDFGTKSLAENLLLYGEPVPVISGFLNWTLAYNPGAAFSFLANQSGWQRWFFIGITVIIAIVLFFWIKRTEKVERLLRFGLACVLIGAIGNLIDRVFLGHVIDFIHVYYNGRSFPIFNVADIFVTSGVGFIILSSFTEKKRKLANNEA</sequence>
<comment type="similarity">
    <text evidence="1 9 10">Belongs to the peptidase A8 family.</text>
</comment>
<keyword evidence="11" id="KW-0449">Lipoprotein</keyword>
<dbReference type="Proteomes" id="UP000823934">
    <property type="component" value="Unassembled WGS sequence"/>
</dbReference>
<feature type="transmembrane region" description="Helical" evidence="9">
    <location>
        <begin position="105"/>
        <end position="128"/>
    </location>
</feature>
<keyword evidence="4 9" id="KW-0812">Transmembrane</keyword>
<evidence type="ECO:0000256" key="1">
    <source>
        <dbReference type="ARBA" id="ARBA00006139"/>
    </source>
</evidence>
<reference evidence="11" key="2">
    <citation type="submission" date="2021-04" db="EMBL/GenBank/DDBJ databases">
        <authorList>
            <person name="Gilroy R."/>
        </authorList>
    </citation>
    <scope>NUCLEOTIDE SEQUENCE</scope>
    <source>
        <strain evidence="11">CHK160-9182</strain>
    </source>
</reference>
<comment type="catalytic activity">
    <reaction evidence="9">
        <text>Release of signal peptides from bacterial membrane prolipoproteins. Hydrolyzes -Xaa-Yaa-Zaa-|-(S,diacylglyceryl)Cys-, in which Xaa is hydrophobic (preferably Leu), and Yaa (Ala or Ser) and Zaa (Gly or Ala) have small, neutral side chains.</text>
        <dbReference type="EC" id="3.4.23.36"/>
    </reaction>
</comment>
<dbReference type="EC" id="3.4.23.36" evidence="9"/>
<dbReference type="HAMAP" id="MF_00161">
    <property type="entry name" value="LspA"/>
    <property type="match status" value="1"/>
</dbReference>
<feature type="active site" evidence="9">
    <location>
        <position position="147"/>
    </location>
</feature>
<keyword evidence="6 9" id="KW-0378">Hydrolase</keyword>
<name>A0A9D1TVD5_9GAMM</name>
<dbReference type="NCBIfam" id="TIGR00077">
    <property type="entry name" value="lspA"/>
    <property type="match status" value="1"/>
</dbReference>
<feature type="transmembrane region" description="Helical" evidence="9">
    <location>
        <begin position="140"/>
        <end position="159"/>
    </location>
</feature>
<evidence type="ECO:0000256" key="5">
    <source>
        <dbReference type="ARBA" id="ARBA00022750"/>
    </source>
</evidence>
<comment type="function">
    <text evidence="9">This protein specifically catalyzes the removal of signal peptides from prolipoproteins.</text>
</comment>
<keyword evidence="8 9" id="KW-0472">Membrane</keyword>
<dbReference type="AlphaFoldDB" id="A0A9D1TVD5"/>
<reference evidence="11" key="1">
    <citation type="journal article" date="2021" name="PeerJ">
        <title>Extensive microbial diversity within the chicken gut microbiome revealed by metagenomics and culture.</title>
        <authorList>
            <person name="Gilroy R."/>
            <person name="Ravi A."/>
            <person name="Getino M."/>
            <person name="Pursley I."/>
            <person name="Horton D.L."/>
            <person name="Alikhan N.F."/>
            <person name="Baker D."/>
            <person name="Gharbi K."/>
            <person name="Hall N."/>
            <person name="Watson M."/>
            <person name="Adriaenssens E.M."/>
            <person name="Foster-Nyarko E."/>
            <person name="Jarju S."/>
            <person name="Secka A."/>
            <person name="Antonio M."/>
            <person name="Oren A."/>
            <person name="Chaudhuri R.R."/>
            <person name="La Ragione R."/>
            <person name="Hildebrand F."/>
            <person name="Pallen M.J."/>
        </authorList>
    </citation>
    <scope>NUCLEOTIDE SEQUENCE</scope>
    <source>
        <strain evidence="11">CHK160-9182</strain>
    </source>
</reference>
<dbReference type="PRINTS" id="PR00781">
    <property type="entry name" value="LIPOSIGPTASE"/>
</dbReference>
<organism evidence="11 12">
    <name type="scientific">Candidatus Ignatzschineria merdigallinarum</name>
    <dbReference type="NCBI Taxonomy" id="2838621"/>
    <lineage>
        <taxon>Bacteria</taxon>
        <taxon>Pseudomonadati</taxon>
        <taxon>Pseudomonadota</taxon>
        <taxon>Gammaproteobacteria</taxon>
        <taxon>Cardiobacteriales</taxon>
        <taxon>Ignatzschineriaceae</taxon>
        <taxon>Ignatzschineria</taxon>
    </lineage>
</organism>
<feature type="transmembrane region" description="Helical" evidence="9">
    <location>
        <begin position="76"/>
        <end position="93"/>
    </location>
</feature>
<dbReference type="PANTHER" id="PTHR33695:SF1">
    <property type="entry name" value="LIPOPROTEIN SIGNAL PEPTIDASE"/>
    <property type="match status" value="1"/>
</dbReference>
<evidence type="ECO:0000256" key="7">
    <source>
        <dbReference type="ARBA" id="ARBA00022989"/>
    </source>
</evidence>
<protein>
    <recommendedName>
        <fullName evidence="9">Lipoprotein signal peptidase</fullName>
        <ecNumber evidence="9">3.4.23.36</ecNumber>
    </recommendedName>
    <alternativeName>
        <fullName evidence="9">Prolipoprotein signal peptidase</fullName>
    </alternativeName>
    <alternativeName>
        <fullName evidence="9">Signal peptidase II</fullName>
        <shortName evidence="9">SPase II</shortName>
    </alternativeName>
</protein>
<accession>A0A9D1TVD5</accession>
<dbReference type="GO" id="GO:0005886">
    <property type="term" value="C:plasma membrane"/>
    <property type="evidence" value="ECO:0007669"/>
    <property type="project" value="UniProtKB-SubCell"/>
</dbReference>
<dbReference type="PANTHER" id="PTHR33695">
    <property type="entry name" value="LIPOPROTEIN SIGNAL PEPTIDASE"/>
    <property type="match status" value="1"/>
</dbReference>
<dbReference type="GO" id="GO:0004190">
    <property type="term" value="F:aspartic-type endopeptidase activity"/>
    <property type="evidence" value="ECO:0007669"/>
    <property type="project" value="UniProtKB-UniRule"/>
</dbReference>
<keyword evidence="2 9" id="KW-1003">Cell membrane</keyword>
<evidence type="ECO:0000256" key="6">
    <source>
        <dbReference type="ARBA" id="ARBA00022801"/>
    </source>
</evidence>
<comment type="subcellular location">
    <subcellularLocation>
        <location evidence="9">Cell membrane</location>
        <topology evidence="9">Multi-pass membrane protein</topology>
    </subcellularLocation>
</comment>
<evidence type="ECO:0000256" key="10">
    <source>
        <dbReference type="RuleBase" id="RU004181"/>
    </source>
</evidence>
<evidence type="ECO:0000256" key="9">
    <source>
        <dbReference type="HAMAP-Rule" id="MF_00161"/>
    </source>
</evidence>